<evidence type="ECO:0000313" key="3">
    <source>
        <dbReference type="Ensembl" id="ENSDCDP00010049617.1"/>
    </source>
</evidence>
<evidence type="ECO:0000256" key="1">
    <source>
        <dbReference type="SAM" id="MobiDB-lite"/>
    </source>
</evidence>
<dbReference type="InterPro" id="IPR033593">
    <property type="entry name" value="N-RASSF"/>
</dbReference>
<dbReference type="Ensembl" id="ENSDCDT00010060023.1">
    <property type="protein sequence ID" value="ENSDCDP00010049617.1"/>
    <property type="gene ID" value="ENSDCDG00010029647.1"/>
</dbReference>
<keyword evidence="4" id="KW-1185">Reference proteome</keyword>
<name>A0AAY4DVU9_9TELE</name>
<reference evidence="3 4" key="1">
    <citation type="submission" date="2020-06" db="EMBL/GenBank/DDBJ databases">
        <authorList>
            <consortium name="Wellcome Sanger Institute Data Sharing"/>
        </authorList>
    </citation>
    <scope>NUCLEOTIDE SEQUENCE [LARGE SCALE GENOMIC DNA]</scope>
</reference>
<reference evidence="3" key="2">
    <citation type="submission" date="2025-08" db="UniProtKB">
        <authorList>
            <consortium name="Ensembl"/>
        </authorList>
    </citation>
    <scope>IDENTIFICATION</scope>
</reference>
<dbReference type="AlphaFoldDB" id="A0AAY4DVU9"/>
<reference evidence="3" key="3">
    <citation type="submission" date="2025-09" db="UniProtKB">
        <authorList>
            <consortium name="Ensembl"/>
        </authorList>
    </citation>
    <scope>IDENTIFICATION</scope>
</reference>
<dbReference type="Proteomes" id="UP000694580">
    <property type="component" value="Chromosome 10"/>
</dbReference>
<organism evidence="3 4">
    <name type="scientific">Denticeps clupeoides</name>
    <name type="common">denticle herring</name>
    <dbReference type="NCBI Taxonomy" id="299321"/>
    <lineage>
        <taxon>Eukaryota</taxon>
        <taxon>Metazoa</taxon>
        <taxon>Chordata</taxon>
        <taxon>Craniata</taxon>
        <taxon>Vertebrata</taxon>
        <taxon>Euteleostomi</taxon>
        <taxon>Actinopterygii</taxon>
        <taxon>Neopterygii</taxon>
        <taxon>Teleostei</taxon>
        <taxon>Clupei</taxon>
        <taxon>Clupeiformes</taxon>
        <taxon>Denticipitoidei</taxon>
        <taxon>Denticipitidae</taxon>
        <taxon>Denticeps</taxon>
    </lineage>
</organism>
<dbReference type="Pfam" id="PF21712">
    <property type="entry name" value="RASSF8-10_RA"/>
    <property type="match status" value="1"/>
</dbReference>
<dbReference type="PANTHER" id="PTHR15286">
    <property type="entry name" value="RAS-ASSOCIATING DOMAIN CONTAINING PROTEIN"/>
    <property type="match status" value="1"/>
</dbReference>
<sequence>MEVKVCVEGVQRVVCGVTEKTTCQEVVIALAQALGRAGRYTLNERFKEYERHVTPDERLLESLEKYGPHAGDVQLTLHHNGPPAEDVGGKPRISENQLYI</sequence>
<dbReference type="InterPro" id="IPR048945">
    <property type="entry name" value="RASSF8/10_RA"/>
</dbReference>
<dbReference type="InterPro" id="IPR029071">
    <property type="entry name" value="Ubiquitin-like_domsf"/>
</dbReference>
<accession>A0AAY4DVU9</accession>
<evidence type="ECO:0000259" key="2">
    <source>
        <dbReference type="Pfam" id="PF21712"/>
    </source>
</evidence>
<dbReference type="Gene3D" id="3.10.20.90">
    <property type="entry name" value="Phosphatidylinositol 3-kinase Catalytic Subunit, Chain A, domain 1"/>
    <property type="match status" value="1"/>
</dbReference>
<evidence type="ECO:0000313" key="4">
    <source>
        <dbReference type="Proteomes" id="UP000694580"/>
    </source>
</evidence>
<dbReference type="PANTHER" id="PTHR15286:SF16">
    <property type="entry name" value="RAS ASSOCIATION DOMAIN-CONTAINING PROTEIN 8"/>
    <property type="match status" value="1"/>
</dbReference>
<protein>
    <recommendedName>
        <fullName evidence="2">Ras association domain-containing protein</fullName>
    </recommendedName>
</protein>
<dbReference type="SUPFAM" id="SSF54236">
    <property type="entry name" value="Ubiquitin-like"/>
    <property type="match status" value="1"/>
</dbReference>
<proteinExistence type="predicted"/>
<feature type="region of interest" description="Disordered" evidence="1">
    <location>
        <begin position="73"/>
        <end position="100"/>
    </location>
</feature>
<feature type="domain" description="Ras association" evidence="2">
    <location>
        <begin position="16"/>
        <end position="79"/>
    </location>
</feature>
<dbReference type="GeneTree" id="ENSGT00950000182839"/>